<sequence length="1308" mass="146633">MKYLLSLIIIVVVALCSACCRAQNAVDFTQLKGENVTTQSITYAVEQDAKGNIWIASEEGILRYNSANLTIYNSYNGIPEILGNRHQSLFIDAQDRIWAGSEKGLSQYNEDLDAFEMVPSALDINPSNIKAITQDASGTIWVAGFNGLWRVSQSEESPNINRLLDNLIIEDVETYGEMIILGTKQGLFLFNPITDTIESIFLPQETAKSISSLSKVNRTIWVGTDDGVLFTINSSLDNLVPAPINVSSGFPIKDILSDSAGAIYVATDGDGLFTFSASNELVMHHTNNENKKNSLSSNGVYDLTFGKEGFLWLATYGGGINYYDTTALPFIKVQHEINEPNSLVSDFTRAIAIDKKGRRWFGTKNGVSIWDVDSGNWMHIRTLSRKRNTNPDIVLALESAGDFMWVGTYNDGLYRVNIDSLEATSIRDISTKEIASKVYAIKKDSAGAVWVGGLSGDLAVIYPNNDVDTYSIQQLKSFYESNDGTMLAVGRNGVFNINGKEKTFKRIEQLSPSESALRYSTINSVVQDSKGHIVLGTNGSGLVFYAPENDKLHKINLASGMPSDIVQGIIKQEDGIYWASTTKGLAHISITENDTLIQVFTEKDGLAGTEFNYGAYKKISDNLFAFGGVEGVTLFNPDRIVESGNAPVIHFDEFRLFNDVVEATSKPLGKHINQTDIIELESDENSISFKFIGISHSSANRITYSWKLEGFQDDWSEPSVQNVANYTNLPSGEYIFKVRAANKYDQFGEERQIVVQISTPWYLCWWAFIIYGLMAIGIFLLIVHFTKVIVNKRNADEQIDFYNNITHEIKTPLTILMSSLDNSANEIDGSGEETRKRIKTTIGRVNGLFEQMLNFHKVTSTDRVINDVTEISINRMVQKMIYNFDPMIKERGLEIKVNNHWTGSAFYFDKEVLRKIFLNLFSNAVKYSKDGGLITLNISKTKSGDFEFQIADQGLGIPKDQQVHILKKYYRARNVINSQRPGTGLGLMMVKNIIDKIGGNISFKSEENVGTTFTVVLKNLIALRNDERVSKHDMAQSIVSGITEQTDLEDYSDKKILIVEDNDELRENLIDTLGVYFQVYEASNGVEGLKIASEVFPDIILTDLIMPEMDGMQMAKLLKDDINLNHIPVFMLTVLQNSIQKLESIKSGISEYIEKPINMDFLFAKIVNTLKTQKKLQKKYIQEGDADSAQNFRNKKDRKFLKKLKKNIIENIADGNFSVHDLSKNFGMSRTSLYMKLKNLVDLSPQDFIIDTKLKYSKKLLIKGDMSIKEVAYNSGFSNPKYFSTSFKKFYGMTPTSFIESLKKSSDN</sequence>
<dbReference type="Gene3D" id="1.10.10.60">
    <property type="entry name" value="Homeodomain-like"/>
    <property type="match status" value="1"/>
</dbReference>
<comment type="catalytic activity">
    <reaction evidence="1">
        <text>ATP + protein L-histidine = ADP + protein N-phospho-L-histidine.</text>
        <dbReference type="EC" id="2.7.13.3"/>
    </reaction>
</comment>
<dbReference type="InterPro" id="IPR018062">
    <property type="entry name" value="HTH_AraC-typ_CS"/>
</dbReference>
<dbReference type="PANTHER" id="PTHR43547:SF2">
    <property type="entry name" value="HYBRID SIGNAL TRANSDUCTION HISTIDINE KINASE C"/>
    <property type="match status" value="1"/>
</dbReference>
<keyword evidence="10" id="KW-0812">Transmembrane</keyword>
<dbReference type="Pfam" id="PF07495">
    <property type="entry name" value="Y_Y_Y"/>
    <property type="match status" value="1"/>
</dbReference>
<reference evidence="15 16" key="1">
    <citation type="submission" date="2018-10" db="EMBL/GenBank/DDBJ databases">
        <title>Dokdonia luteus sp. nov., isolated from sea water.</title>
        <authorList>
            <person name="Zhou L.Y."/>
            <person name="Du Z.J."/>
        </authorList>
    </citation>
    <scope>NUCLEOTIDE SEQUENCE [LARGE SCALE GENOMIC DNA]</scope>
    <source>
        <strain evidence="15 16">SH27</strain>
    </source>
</reference>
<evidence type="ECO:0000259" key="13">
    <source>
        <dbReference type="PROSITE" id="PS50109"/>
    </source>
</evidence>
<proteinExistence type="predicted"/>
<dbReference type="PANTHER" id="PTHR43547">
    <property type="entry name" value="TWO-COMPONENT HISTIDINE KINASE"/>
    <property type="match status" value="1"/>
</dbReference>
<name>A0A3M0GHK9_9FLAO</name>
<keyword evidence="5" id="KW-0418">Kinase</keyword>
<keyword evidence="10" id="KW-1133">Transmembrane helix</keyword>
<dbReference type="Gene3D" id="2.60.40.10">
    <property type="entry name" value="Immunoglobulins"/>
    <property type="match status" value="1"/>
</dbReference>
<dbReference type="SUPFAM" id="SSF52172">
    <property type="entry name" value="CheY-like"/>
    <property type="match status" value="1"/>
</dbReference>
<dbReference type="OrthoDB" id="358279at2"/>
<feature type="chain" id="PRO_5018034047" description="histidine kinase" evidence="11">
    <location>
        <begin position="23"/>
        <end position="1308"/>
    </location>
</feature>
<dbReference type="GO" id="GO:0003700">
    <property type="term" value="F:DNA-binding transcription factor activity"/>
    <property type="evidence" value="ECO:0007669"/>
    <property type="project" value="InterPro"/>
</dbReference>
<gene>
    <name evidence="15" type="ORF">EAX61_01945</name>
</gene>
<dbReference type="InterPro" id="IPR005467">
    <property type="entry name" value="His_kinase_dom"/>
</dbReference>
<dbReference type="InterPro" id="IPR001789">
    <property type="entry name" value="Sig_transdc_resp-reg_receiver"/>
</dbReference>
<dbReference type="InterPro" id="IPR013783">
    <property type="entry name" value="Ig-like_fold"/>
</dbReference>
<dbReference type="Gene3D" id="3.40.50.2300">
    <property type="match status" value="1"/>
</dbReference>
<dbReference type="PROSITE" id="PS50110">
    <property type="entry name" value="RESPONSE_REGULATORY"/>
    <property type="match status" value="1"/>
</dbReference>
<dbReference type="InterPro" id="IPR009057">
    <property type="entry name" value="Homeodomain-like_sf"/>
</dbReference>
<dbReference type="Gene3D" id="2.130.10.10">
    <property type="entry name" value="YVTN repeat-like/Quinoprotein amine dehydrogenase"/>
    <property type="match status" value="3"/>
</dbReference>
<organism evidence="15 16">
    <name type="scientific">Dokdonia sinensis</name>
    <dbReference type="NCBI Taxonomy" id="2479847"/>
    <lineage>
        <taxon>Bacteria</taxon>
        <taxon>Pseudomonadati</taxon>
        <taxon>Bacteroidota</taxon>
        <taxon>Flavobacteriia</taxon>
        <taxon>Flavobacteriales</taxon>
        <taxon>Flavobacteriaceae</taxon>
        <taxon>Dokdonia</taxon>
    </lineage>
</organism>
<evidence type="ECO:0000256" key="5">
    <source>
        <dbReference type="ARBA" id="ARBA00022777"/>
    </source>
</evidence>
<dbReference type="Pfam" id="PF02518">
    <property type="entry name" value="HATPase_c"/>
    <property type="match status" value="1"/>
</dbReference>
<protein>
    <recommendedName>
        <fullName evidence="2">histidine kinase</fullName>
        <ecNumber evidence="2">2.7.13.3</ecNumber>
    </recommendedName>
</protein>
<dbReference type="EMBL" id="REFV01000001">
    <property type="protein sequence ID" value="RMB64164.1"/>
    <property type="molecule type" value="Genomic_DNA"/>
</dbReference>
<evidence type="ECO:0000256" key="10">
    <source>
        <dbReference type="SAM" id="Phobius"/>
    </source>
</evidence>
<dbReference type="InterPro" id="IPR003661">
    <property type="entry name" value="HisK_dim/P_dom"/>
</dbReference>
<dbReference type="PRINTS" id="PR00344">
    <property type="entry name" value="BCTRLSENSOR"/>
</dbReference>
<dbReference type="SUPFAM" id="SSF63829">
    <property type="entry name" value="Calcium-dependent phosphotriesterase"/>
    <property type="match status" value="3"/>
</dbReference>
<dbReference type="Pfam" id="PF12833">
    <property type="entry name" value="HTH_18"/>
    <property type="match status" value="1"/>
</dbReference>
<keyword evidence="6" id="KW-0805">Transcription regulation</keyword>
<evidence type="ECO:0000256" key="1">
    <source>
        <dbReference type="ARBA" id="ARBA00000085"/>
    </source>
</evidence>
<dbReference type="InterPro" id="IPR036097">
    <property type="entry name" value="HisK_dim/P_sf"/>
</dbReference>
<dbReference type="InterPro" id="IPR018060">
    <property type="entry name" value="HTH_AraC"/>
</dbReference>
<dbReference type="GO" id="GO:0043565">
    <property type="term" value="F:sequence-specific DNA binding"/>
    <property type="evidence" value="ECO:0007669"/>
    <property type="project" value="InterPro"/>
</dbReference>
<dbReference type="SMART" id="SM00448">
    <property type="entry name" value="REC"/>
    <property type="match status" value="1"/>
</dbReference>
<dbReference type="FunFam" id="3.30.565.10:FF:000006">
    <property type="entry name" value="Sensor histidine kinase WalK"/>
    <property type="match status" value="1"/>
</dbReference>
<evidence type="ECO:0000256" key="7">
    <source>
        <dbReference type="ARBA" id="ARBA00023125"/>
    </source>
</evidence>
<dbReference type="InterPro" id="IPR036890">
    <property type="entry name" value="HATPase_C_sf"/>
</dbReference>
<dbReference type="CDD" id="cd00082">
    <property type="entry name" value="HisKA"/>
    <property type="match status" value="1"/>
</dbReference>
<dbReference type="Gene3D" id="3.30.565.10">
    <property type="entry name" value="Histidine kinase-like ATPase, C-terminal domain"/>
    <property type="match status" value="1"/>
</dbReference>
<dbReference type="RefSeq" id="WP_121915960.1">
    <property type="nucleotide sequence ID" value="NZ_REFV01000001.1"/>
</dbReference>
<dbReference type="SUPFAM" id="SSF47384">
    <property type="entry name" value="Homodimeric domain of signal transducing histidine kinase"/>
    <property type="match status" value="1"/>
</dbReference>
<evidence type="ECO:0000256" key="3">
    <source>
        <dbReference type="ARBA" id="ARBA00022553"/>
    </source>
</evidence>
<feature type="modified residue" description="4-aspartylphosphate" evidence="9">
    <location>
        <position position="1103"/>
    </location>
</feature>
<evidence type="ECO:0000259" key="14">
    <source>
        <dbReference type="PROSITE" id="PS50110"/>
    </source>
</evidence>
<dbReference type="SUPFAM" id="SSF46689">
    <property type="entry name" value="Homeodomain-like"/>
    <property type="match status" value="1"/>
</dbReference>
<feature type="domain" description="Response regulatory" evidence="14">
    <location>
        <begin position="1055"/>
        <end position="1170"/>
    </location>
</feature>
<evidence type="ECO:0000256" key="4">
    <source>
        <dbReference type="ARBA" id="ARBA00022679"/>
    </source>
</evidence>
<evidence type="ECO:0000313" key="15">
    <source>
        <dbReference type="EMBL" id="RMB64164.1"/>
    </source>
</evidence>
<dbReference type="SMART" id="SM00387">
    <property type="entry name" value="HATPase_c"/>
    <property type="match status" value="1"/>
</dbReference>
<dbReference type="InterPro" id="IPR003594">
    <property type="entry name" value="HATPase_dom"/>
</dbReference>
<dbReference type="InterPro" id="IPR015943">
    <property type="entry name" value="WD40/YVTN_repeat-like_dom_sf"/>
</dbReference>
<evidence type="ECO:0000256" key="8">
    <source>
        <dbReference type="ARBA" id="ARBA00023163"/>
    </source>
</evidence>
<dbReference type="Gene3D" id="1.10.287.130">
    <property type="match status" value="1"/>
</dbReference>
<comment type="caution">
    <text evidence="15">The sequence shown here is derived from an EMBL/GenBank/DDBJ whole genome shotgun (WGS) entry which is preliminary data.</text>
</comment>
<dbReference type="SMART" id="SM00388">
    <property type="entry name" value="HisKA"/>
    <property type="match status" value="1"/>
</dbReference>
<evidence type="ECO:0000256" key="6">
    <source>
        <dbReference type="ARBA" id="ARBA00023015"/>
    </source>
</evidence>
<evidence type="ECO:0000259" key="12">
    <source>
        <dbReference type="PROSITE" id="PS01124"/>
    </source>
</evidence>
<dbReference type="PROSITE" id="PS00041">
    <property type="entry name" value="HTH_ARAC_FAMILY_1"/>
    <property type="match status" value="1"/>
</dbReference>
<evidence type="ECO:0000313" key="16">
    <source>
        <dbReference type="Proteomes" id="UP000281985"/>
    </source>
</evidence>
<dbReference type="SMART" id="SM00342">
    <property type="entry name" value="HTH_ARAC"/>
    <property type="match status" value="1"/>
</dbReference>
<feature type="signal peptide" evidence="11">
    <location>
        <begin position="1"/>
        <end position="22"/>
    </location>
</feature>
<dbReference type="InterPro" id="IPR011123">
    <property type="entry name" value="Y_Y_Y"/>
</dbReference>
<dbReference type="PROSITE" id="PS50109">
    <property type="entry name" value="HIS_KIN"/>
    <property type="match status" value="1"/>
</dbReference>
<dbReference type="SUPFAM" id="SSF55874">
    <property type="entry name" value="ATPase domain of HSP90 chaperone/DNA topoisomerase II/histidine kinase"/>
    <property type="match status" value="1"/>
</dbReference>
<keyword evidence="8" id="KW-0804">Transcription</keyword>
<evidence type="ECO:0000256" key="2">
    <source>
        <dbReference type="ARBA" id="ARBA00012438"/>
    </source>
</evidence>
<dbReference type="GO" id="GO:0000155">
    <property type="term" value="F:phosphorelay sensor kinase activity"/>
    <property type="evidence" value="ECO:0007669"/>
    <property type="project" value="InterPro"/>
</dbReference>
<feature type="domain" description="HTH araC/xylS-type" evidence="12">
    <location>
        <begin position="1202"/>
        <end position="1301"/>
    </location>
</feature>
<keyword evidence="4" id="KW-0808">Transferase</keyword>
<dbReference type="InterPro" id="IPR004358">
    <property type="entry name" value="Sig_transdc_His_kin-like_C"/>
</dbReference>
<dbReference type="Proteomes" id="UP000281985">
    <property type="component" value="Unassembled WGS sequence"/>
</dbReference>
<dbReference type="PROSITE" id="PS01124">
    <property type="entry name" value="HTH_ARAC_FAMILY_2"/>
    <property type="match status" value="1"/>
</dbReference>
<keyword evidence="16" id="KW-1185">Reference proteome</keyword>
<keyword evidence="11" id="KW-0732">Signal</keyword>
<dbReference type="Pfam" id="PF00072">
    <property type="entry name" value="Response_reg"/>
    <property type="match status" value="1"/>
</dbReference>
<dbReference type="InterPro" id="IPR011006">
    <property type="entry name" value="CheY-like_superfamily"/>
</dbReference>
<dbReference type="Pfam" id="PF00512">
    <property type="entry name" value="HisKA"/>
    <property type="match status" value="1"/>
</dbReference>
<keyword evidence="10" id="KW-0472">Membrane</keyword>
<keyword evidence="7" id="KW-0238">DNA-binding</keyword>
<feature type="domain" description="Histidine kinase" evidence="13">
    <location>
        <begin position="804"/>
        <end position="1021"/>
    </location>
</feature>
<evidence type="ECO:0000256" key="11">
    <source>
        <dbReference type="SAM" id="SignalP"/>
    </source>
</evidence>
<accession>A0A3M0GHK9</accession>
<dbReference type="EC" id="2.7.13.3" evidence="2"/>
<evidence type="ECO:0000256" key="9">
    <source>
        <dbReference type="PROSITE-ProRule" id="PRU00169"/>
    </source>
</evidence>
<keyword evidence="3 9" id="KW-0597">Phosphoprotein</keyword>
<feature type="transmembrane region" description="Helical" evidence="10">
    <location>
        <begin position="760"/>
        <end position="783"/>
    </location>
</feature>